<dbReference type="InterPro" id="IPR023614">
    <property type="entry name" value="Porin_dom_sf"/>
</dbReference>
<evidence type="ECO:0000313" key="4">
    <source>
        <dbReference type="Proteomes" id="UP000588051"/>
    </source>
</evidence>
<evidence type="ECO:0000259" key="2">
    <source>
        <dbReference type="Pfam" id="PF13609"/>
    </source>
</evidence>
<dbReference type="Gene3D" id="2.40.160.10">
    <property type="entry name" value="Porin"/>
    <property type="match status" value="1"/>
</dbReference>
<evidence type="ECO:0000256" key="1">
    <source>
        <dbReference type="SAM" id="SignalP"/>
    </source>
</evidence>
<feature type="signal peptide" evidence="1">
    <location>
        <begin position="1"/>
        <end position="23"/>
    </location>
</feature>
<dbReference type="GO" id="GO:0015288">
    <property type="term" value="F:porin activity"/>
    <property type="evidence" value="ECO:0007669"/>
    <property type="project" value="InterPro"/>
</dbReference>
<name>A0A850QER2_9BURK</name>
<sequence length="414" mass="46174">MFSLLPRFFIFALSTLISLTALADESSNFTITGFGTIGVVHNSTRDADIIRDLSQNTGTGRTRQNDTNMDSNLGLQAEAHLNDVVDAAVQVVSRYGPNEYKPEVTWAYAKYSPSDTVQLRLGRLGFDVYLLADSRNIGYSYIWVRPPIDFFGNLIVSYFDGFDTVINRDLGQGQIRLKVFSGLAREKIYNGISNQFFSLNGSKLTGGHVEYQQGNWTFRIGHSQLRFANENPVNNLITPVLNNPTFQLFYPGASQLSQKVLMQDKNAHYTSLGIVYDKGPLQAQLMLSRINSGSLFFPGSDAAYLSASYRIKNWTPYVTYSGVRPSGDRANIQISPQLPPEVQEFLQALSTGLNDQLSKQNTITAGVRYDLSENVSVKVQLDHIRSQGSFLIRNDLPNWNGRATLLSLAVNFIF</sequence>
<dbReference type="RefSeq" id="WP_176803599.1">
    <property type="nucleotide sequence ID" value="NZ_JABXYJ010000005.1"/>
</dbReference>
<reference evidence="3 4" key="1">
    <citation type="submission" date="2020-06" db="EMBL/GenBank/DDBJ databases">
        <authorList>
            <person name="Qiu C."/>
            <person name="Liu Z."/>
        </authorList>
    </citation>
    <scope>NUCLEOTIDE SEQUENCE [LARGE SCALE GENOMIC DNA]</scope>
    <source>
        <strain evidence="3 4">EM 1</strain>
    </source>
</reference>
<dbReference type="Pfam" id="PF13609">
    <property type="entry name" value="Porin_4"/>
    <property type="match status" value="1"/>
</dbReference>
<keyword evidence="4" id="KW-1185">Reference proteome</keyword>
<dbReference type="InterPro" id="IPR033900">
    <property type="entry name" value="Gram_neg_porin_domain"/>
</dbReference>
<dbReference type="Proteomes" id="UP000588051">
    <property type="component" value="Unassembled WGS sequence"/>
</dbReference>
<comment type="caution">
    <text evidence="3">The sequence shown here is derived from an EMBL/GenBank/DDBJ whole genome shotgun (WGS) entry which is preliminary data.</text>
</comment>
<dbReference type="SUPFAM" id="SSF56935">
    <property type="entry name" value="Porins"/>
    <property type="match status" value="1"/>
</dbReference>
<dbReference type="AlphaFoldDB" id="A0A850QER2"/>
<gene>
    <name evidence="3" type="ORF">HV832_09475</name>
</gene>
<feature type="chain" id="PRO_5032273054" evidence="1">
    <location>
        <begin position="24"/>
        <end position="414"/>
    </location>
</feature>
<dbReference type="GO" id="GO:0016020">
    <property type="term" value="C:membrane"/>
    <property type="evidence" value="ECO:0007669"/>
    <property type="project" value="InterPro"/>
</dbReference>
<evidence type="ECO:0000313" key="3">
    <source>
        <dbReference type="EMBL" id="NVO78061.1"/>
    </source>
</evidence>
<proteinExistence type="predicted"/>
<organism evidence="3 4">
    <name type="scientific">Undibacterium oligocarboniphilum</name>
    <dbReference type="NCBI Taxonomy" id="666702"/>
    <lineage>
        <taxon>Bacteria</taxon>
        <taxon>Pseudomonadati</taxon>
        <taxon>Pseudomonadota</taxon>
        <taxon>Betaproteobacteria</taxon>
        <taxon>Burkholderiales</taxon>
        <taxon>Oxalobacteraceae</taxon>
        <taxon>Undibacterium</taxon>
    </lineage>
</organism>
<feature type="domain" description="Porin" evidence="2">
    <location>
        <begin position="15"/>
        <end position="388"/>
    </location>
</feature>
<keyword evidence="1" id="KW-0732">Signal</keyword>
<protein>
    <submittedName>
        <fullName evidence="3">Porin</fullName>
    </submittedName>
</protein>
<dbReference type="EMBL" id="JABXYJ010000005">
    <property type="protein sequence ID" value="NVO78061.1"/>
    <property type="molecule type" value="Genomic_DNA"/>
</dbReference>
<accession>A0A850QER2</accession>